<dbReference type="GO" id="GO:0071973">
    <property type="term" value="P:bacterial-type flagellum-dependent cell motility"/>
    <property type="evidence" value="ECO:0007669"/>
    <property type="project" value="InterPro"/>
</dbReference>
<comment type="subcellular location">
    <subcellularLocation>
        <location evidence="1">Cell membrane</location>
        <topology evidence="1">Peripheral membrane protein</topology>
        <orientation evidence="1">Cytoplasmic side</orientation>
    </subcellularLocation>
</comment>
<name>A0A7X6QZW3_9CELL</name>
<keyword evidence="6" id="KW-0472">Membrane</keyword>
<dbReference type="PANTHER" id="PTHR43484">
    <property type="match status" value="1"/>
</dbReference>
<dbReference type="EMBL" id="JAAXOX010000007">
    <property type="protein sequence ID" value="NKY23542.1"/>
    <property type="molecule type" value="Genomic_DNA"/>
</dbReference>
<evidence type="ECO:0000256" key="5">
    <source>
        <dbReference type="ARBA" id="ARBA00022779"/>
    </source>
</evidence>
<comment type="caution">
    <text evidence="8">The sequence shown here is derived from an EMBL/GenBank/DDBJ whole genome shotgun (WGS) entry which is preliminary data.</text>
</comment>
<accession>A0A7X6QZW3</accession>
<dbReference type="GO" id="GO:0005886">
    <property type="term" value="C:plasma membrane"/>
    <property type="evidence" value="ECO:0007669"/>
    <property type="project" value="UniProtKB-SubCell"/>
</dbReference>
<evidence type="ECO:0000313" key="9">
    <source>
        <dbReference type="Proteomes" id="UP000581206"/>
    </source>
</evidence>
<comment type="similarity">
    <text evidence="2">Belongs to the FliN/MopA/SpaO family.</text>
</comment>
<sequence>MNAQTIADTGAVALSAAAAAARLLPAATPLTPAPAPAGQAPAADAIAVVASFVGPNSADVLLVADQAVRDALVAGAPDGTALDLADALRPALEAAVAELGAGVLESARTEPVSTALAPDAALVALTGEDGTAQAWFALRLRAEPTPQAAGVPTQRASLTVLYDVEMTLTAELGRTKLPVRQVLELTPGAVLELDRAAGSPADVMVNGKLIARGEVVVIDEEFGIRITEIARGDETQG</sequence>
<dbReference type="GO" id="GO:0003774">
    <property type="term" value="F:cytoskeletal motor activity"/>
    <property type="evidence" value="ECO:0007669"/>
    <property type="project" value="InterPro"/>
</dbReference>
<dbReference type="Proteomes" id="UP000581206">
    <property type="component" value="Unassembled WGS sequence"/>
</dbReference>
<reference evidence="8 9" key="1">
    <citation type="submission" date="2020-04" db="EMBL/GenBank/DDBJ databases">
        <title>MicrobeNet Type strains.</title>
        <authorList>
            <person name="Nicholson A.C."/>
        </authorList>
    </citation>
    <scope>NUCLEOTIDE SEQUENCE [LARGE SCALE GENOMIC DNA]</scope>
    <source>
        <strain evidence="8 9">ATCC BAA-788</strain>
    </source>
</reference>
<keyword evidence="8" id="KW-0969">Cilium</keyword>
<organism evidence="8 9">
    <name type="scientific">Cellulomonas denverensis</name>
    <dbReference type="NCBI Taxonomy" id="264297"/>
    <lineage>
        <taxon>Bacteria</taxon>
        <taxon>Bacillati</taxon>
        <taxon>Actinomycetota</taxon>
        <taxon>Actinomycetes</taxon>
        <taxon>Micrococcales</taxon>
        <taxon>Cellulomonadaceae</taxon>
        <taxon>Cellulomonas</taxon>
    </lineage>
</organism>
<dbReference type="NCBIfam" id="TIGR02480">
    <property type="entry name" value="fliN"/>
    <property type="match status" value="1"/>
</dbReference>
<keyword evidence="9" id="KW-1185">Reference proteome</keyword>
<feature type="domain" description="Flagellar motor switch protein FliN-like C-terminal" evidence="7">
    <location>
        <begin position="161"/>
        <end position="230"/>
    </location>
</feature>
<proteinExistence type="inferred from homology"/>
<gene>
    <name evidence="8" type="primary">fliN</name>
    <name evidence="8" type="ORF">HGA03_12795</name>
</gene>
<dbReference type="SUPFAM" id="SSF101801">
    <property type="entry name" value="Surface presentation of antigens (SPOA)"/>
    <property type="match status" value="1"/>
</dbReference>
<dbReference type="InterPro" id="IPR001172">
    <property type="entry name" value="FliN_T3SS_HrcQb"/>
</dbReference>
<dbReference type="InterPro" id="IPR001543">
    <property type="entry name" value="FliN-like_C"/>
</dbReference>
<evidence type="ECO:0000256" key="2">
    <source>
        <dbReference type="ARBA" id="ARBA00009226"/>
    </source>
</evidence>
<evidence type="ECO:0000259" key="7">
    <source>
        <dbReference type="Pfam" id="PF01052"/>
    </source>
</evidence>
<evidence type="ECO:0000256" key="1">
    <source>
        <dbReference type="ARBA" id="ARBA00004413"/>
    </source>
</evidence>
<dbReference type="Pfam" id="PF01052">
    <property type="entry name" value="FliMN_C"/>
    <property type="match status" value="1"/>
</dbReference>
<dbReference type="GO" id="GO:0009425">
    <property type="term" value="C:bacterial-type flagellum basal body"/>
    <property type="evidence" value="ECO:0007669"/>
    <property type="project" value="InterPro"/>
</dbReference>
<keyword evidence="5" id="KW-0283">Flagellar rotation</keyword>
<keyword evidence="3" id="KW-1003">Cell membrane</keyword>
<dbReference type="PANTHER" id="PTHR43484:SF1">
    <property type="entry name" value="FLAGELLAR MOTOR SWITCH PROTEIN FLIN"/>
    <property type="match status" value="1"/>
</dbReference>
<evidence type="ECO:0000313" key="8">
    <source>
        <dbReference type="EMBL" id="NKY23542.1"/>
    </source>
</evidence>
<dbReference type="PRINTS" id="PR00956">
    <property type="entry name" value="FLGMOTORFLIN"/>
</dbReference>
<evidence type="ECO:0000256" key="4">
    <source>
        <dbReference type="ARBA" id="ARBA00022500"/>
    </source>
</evidence>
<dbReference type="InterPro" id="IPR051469">
    <property type="entry name" value="FliN/MopA/SpaO"/>
</dbReference>
<evidence type="ECO:0000256" key="3">
    <source>
        <dbReference type="ARBA" id="ARBA00022475"/>
    </source>
</evidence>
<keyword evidence="4" id="KW-0145">Chemotaxis</keyword>
<keyword evidence="8" id="KW-0966">Cell projection</keyword>
<dbReference type="RefSeq" id="WP_168630682.1">
    <property type="nucleotide sequence ID" value="NZ_BONL01000001.1"/>
</dbReference>
<dbReference type="InterPro" id="IPR036429">
    <property type="entry name" value="SpoA-like_sf"/>
</dbReference>
<dbReference type="GO" id="GO:0006935">
    <property type="term" value="P:chemotaxis"/>
    <property type="evidence" value="ECO:0007669"/>
    <property type="project" value="UniProtKB-KW"/>
</dbReference>
<dbReference type="AlphaFoldDB" id="A0A7X6QZW3"/>
<evidence type="ECO:0000256" key="6">
    <source>
        <dbReference type="ARBA" id="ARBA00023136"/>
    </source>
</evidence>
<dbReference type="Gene3D" id="2.30.330.10">
    <property type="entry name" value="SpoA-like"/>
    <property type="match status" value="1"/>
</dbReference>
<keyword evidence="8" id="KW-0282">Flagellum</keyword>
<dbReference type="InterPro" id="IPR012826">
    <property type="entry name" value="FliN"/>
</dbReference>
<protein>
    <submittedName>
        <fullName evidence="8">Flagellar motor switch protein FliN</fullName>
    </submittedName>
</protein>